<reference evidence="3" key="1">
    <citation type="submission" date="2022-11" db="UniProtKB">
        <authorList>
            <consortium name="WormBaseParasite"/>
        </authorList>
    </citation>
    <scope>IDENTIFICATION</scope>
</reference>
<feature type="chain" id="PRO_5037824206" evidence="1">
    <location>
        <begin position="28"/>
        <end position="411"/>
    </location>
</feature>
<accession>A0A914HME1</accession>
<dbReference type="Proteomes" id="UP000887572">
    <property type="component" value="Unplaced"/>
</dbReference>
<evidence type="ECO:0000313" key="3">
    <source>
        <dbReference type="WBParaSite" id="Gr19_v10_g1908.t1"/>
    </source>
</evidence>
<organism evidence="2 3">
    <name type="scientific">Globodera rostochiensis</name>
    <name type="common">Golden nematode worm</name>
    <name type="synonym">Heterodera rostochiensis</name>
    <dbReference type="NCBI Taxonomy" id="31243"/>
    <lineage>
        <taxon>Eukaryota</taxon>
        <taxon>Metazoa</taxon>
        <taxon>Ecdysozoa</taxon>
        <taxon>Nematoda</taxon>
        <taxon>Chromadorea</taxon>
        <taxon>Rhabditida</taxon>
        <taxon>Tylenchina</taxon>
        <taxon>Tylenchomorpha</taxon>
        <taxon>Tylenchoidea</taxon>
        <taxon>Heteroderidae</taxon>
        <taxon>Heteroderinae</taxon>
        <taxon>Globodera</taxon>
    </lineage>
</organism>
<evidence type="ECO:0000256" key="1">
    <source>
        <dbReference type="SAM" id="SignalP"/>
    </source>
</evidence>
<protein>
    <submittedName>
        <fullName evidence="3">Uncharacterized protein</fullName>
    </submittedName>
</protein>
<evidence type="ECO:0000313" key="2">
    <source>
        <dbReference type="Proteomes" id="UP000887572"/>
    </source>
</evidence>
<proteinExistence type="predicted"/>
<sequence>MKVFALIMLRCALVMLLSSLLQNGTLATLGEWEKSCQELKEWAALCQLYVIPISFSLGLITLDDLSNIPNINHSLDVLLSEVNNFRLEGMDELKDRRLQKPLKMAISNCEKLLDEVKQSGLEDNKKYLESLVSKTSSIANGIGKEFNTFIFEVELELFTKFYRTLQNRGKLSNKLLDLAKFSTNSYRMGNNPRYEPGTPEFVDFVESLILNAKLKILETEFYSKIAGLAEQQPLNDGDGFLEFSKYFKVEWKLIEKMIGQLTSNDDKDTFRKRLDNLGEKAMEETAPLKAIITEKFDQLITKCQNSLGKFNKEEISNQPVVTKLKNALKKLLKPFKSDQNKQKEEAKKKEIDAMKQIISDIGMFDGAAYKLLVRFEHEELGKTDFCAELEKAVEQDKKMVLQAYQVKDNEL</sequence>
<keyword evidence="2" id="KW-1185">Reference proteome</keyword>
<keyword evidence="1" id="KW-0732">Signal</keyword>
<name>A0A914HME1_GLORO</name>
<dbReference type="WBParaSite" id="Gr19_v10_g1908.t1">
    <property type="protein sequence ID" value="Gr19_v10_g1908.t1"/>
    <property type="gene ID" value="Gr19_v10_g1908"/>
</dbReference>
<feature type="signal peptide" evidence="1">
    <location>
        <begin position="1"/>
        <end position="27"/>
    </location>
</feature>
<dbReference type="AlphaFoldDB" id="A0A914HME1"/>